<dbReference type="Proteomes" id="UP000887577">
    <property type="component" value="Unplaced"/>
</dbReference>
<sequence>MSPFVSESRSAPETYSATIVPYNNVRIVDNTFLRQAFQNRQQNNEILGRVGAFSARIRHMPPPSPPQLTFAEPNNIGGILNGRVQDFFPREAIQERRSTPEIFVIEMAVEFRARSRRRSIVLQRIVDILRYEVGLERERYRANFYGYVAAEALSSIEDLFTLESKTPEYHRVR</sequence>
<name>A0A914YX80_9BILA</name>
<protein>
    <submittedName>
        <fullName evidence="2">Uncharacterized protein</fullName>
    </submittedName>
</protein>
<accession>A0A914YX80</accession>
<evidence type="ECO:0000313" key="1">
    <source>
        <dbReference type="Proteomes" id="UP000887577"/>
    </source>
</evidence>
<dbReference type="AlphaFoldDB" id="A0A914YX80"/>
<organism evidence="1 2">
    <name type="scientific">Panagrolaimus superbus</name>
    <dbReference type="NCBI Taxonomy" id="310955"/>
    <lineage>
        <taxon>Eukaryota</taxon>
        <taxon>Metazoa</taxon>
        <taxon>Ecdysozoa</taxon>
        <taxon>Nematoda</taxon>
        <taxon>Chromadorea</taxon>
        <taxon>Rhabditida</taxon>
        <taxon>Tylenchina</taxon>
        <taxon>Panagrolaimomorpha</taxon>
        <taxon>Panagrolaimoidea</taxon>
        <taxon>Panagrolaimidae</taxon>
        <taxon>Panagrolaimus</taxon>
    </lineage>
</organism>
<evidence type="ECO:0000313" key="2">
    <source>
        <dbReference type="WBParaSite" id="PSU_v2.g4255.t1"/>
    </source>
</evidence>
<reference evidence="2" key="1">
    <citation type="submission" date="2022-11" db="UniProtKB">
        <authorList>
            <consortium name="WormBaseParasite"/>
        </authorList>
    </citation>
    <scope>IDENTIFICATION</scope>
</reference>
<keyword evidence="1" id="KW-1185">Reference proteome</keyword>
<proteinExistence type="predicted"/>
<dbReference type="WBParaSite" id="PSU_v2.g4255.t1">
    <property type="protein sequence ID" value="PSU_v2.g4255.t1"/>
    <property type="gene ID" value="PSU_v2.g4255"/>
</dbReference>